<dbReference type="InterPro" id="IPR006531">
    <property type="entry name" value="Gp5/Vgr_OB"/>
</dbReference>
<gene>
    <name evidence="2" type="ORF">GCM10018793_30340</name>
</gene>
<dbReference type="InterPro" id="IPR037026">
    <property type="entry name" value="Vgr_OB-fold_dom_sf"/>
</dbReference>
<reference evidence="2" key="1">
    <citation type="journal article" date="2014" name="Int. J. Syst. Evol. Microbiol.">
        <title>Complete genome sequence of Corynebacterium casei LMG S-19264T (=DSM 44701T), isolated from a smear-ripened cheese.</title>
        <authorList>
            <consortium name="US DOE Joint Genome Institute (JGI-PGF)"/>
            <person name="Walter F."/>
            <person name="Albersmeier A."/>
            <person name="Kalinowski J."/>
            <person name="Ruckert C."/>
        </authorList>
    </citation>
    <scope>NUCLEOTIDE SEQUENCE</scope>
    <source>
        <strain evidence="2">JCM 5069</strain>
    </source>
</reference>
<reference evidence="2" key="2">
    <citation type="submission" date="2020-09" db="EMBL/GenBank/DDBJ databases">
        <authorList>
            <person name="Sun Q."/>
            <person name="Ohkuma M."/>
        </authorList>
    </citation>
    <scope>NUCLEOTIDE SEQUENCE</scope>
    <source>
        <strain evidence="2">JCM 5069</strain>
    </source>
</reference>
<protein>
    <submittedName>
        <fullName evidence="2">Baseplate assembly protein</fullName>
    </submittedName>
</protein>
<evidence type="ECO:0000313" key="2">
    <source>
        <dbReference type="EMBL" id="GHH78836.1"/>
    </source>
</evidence>
<dbReference type="AlphaFoldDB" id="A0A919L134"/>
<proteinExistence type="predicted"/>
<dbReference type="Pfam" id="PF04717">
    <property type="entry name" value="Phage_base_V"/>
    <property type="match status" value="1"/>
</dbReference>
<dbReference type="EMBL" id="BNCD01000007">
    <property type="protein sequence ID" value="GHH78836.1"/>
    <property type="molecule type" value="Genomic_DNA"/>
</dbReference>
<dbReference type="Gene3D" id="2.40.50.230">
    <property type="entry name" value="Gp5 N-terminal domain"/>
    <property type="match status" value="1"/>
</dbReference>
<evidence type="ECO:0000259" key="1">
    <source>
        <dbReference type="Pfam" id="PF04717"/>
    </source>
</evidence>
<sequence>MAPPNHRFLGKFRGRVADNNDPLHLGRLKVSVPDVLGDEESTWALPCLPFTGPQAGHFAVPHRGSGVWVEFEQGDPSFPVWTGCWYGAEDELPPDALKELNASPATKPVVIETVGKHKIVMSHVPDVDGIRLQAASGAYVQIDDKGVTIGNNQGAVITLIGNEVNINEGRLIVPKKR</sequence>
<dbReference type="RefSeq" id="WP_189932103.1">
    <property type="nucleotide sequence ID" value="NZ_BNCD01000007.1"/>
</dbReference>
<evidence type="ECO:0000313" key="3">
    <source>
        <dbReference type="Proteomes" id="UP000603708"/>
    </source>
</evidence>
<accession>A0A919L134</accession>
<comment type="caution">
    <text evidence="2">The sequence shown here is derived from an EMBL/GenBank/DDBJ whole genome shotgun (WGS) entry which is preliminary data.</text>
</comment>
<feature type="domain" description="Gp5/Type VI secretion system Vgr protein OB-fold" evidence="1">
    <location>
        <begin position="13"/>
        <end position="86"/>
    </location>
</feature>
<dbReference type="SUPFAM" id="SSF69255">
    <property type="entry name" value="gp5 N-terminal domain-like"/>
    <property type="match status" value="1"/>
</dbReference>
<keyword evidence="3" id="KW-1185">Reference proteome</keyword>
<organism evidence="2 3">
    <name type="scientific">Streptomyces sulfonofaciens</name>
    <dbReference type="NCBI Taxonomy" id="68272"/>
    <lineage>
        <taxon>Bacteria</taxon>
        <taxon>Bacillati</taxon>
        <taxon>Actinomycetota</taxon>
        <taxon>Actinomycetes</taxon>
        <taxon>Kitasatosporales</taxon>
        <taxon>Streptomycetaceae</taxon>
        <taxon>Streptomyces</taxon>
    </lineage>
</organism>
<dbReference type="Proteomes" id="UP000603708">
    <property type="component" value="Unassembled WGS sequence"/>
</dbReference>
<name>A0A919L134_9ACTN</name>